<evidence type="ECO:0000259" key="2">
    <source>
        <dbReference type="Pfam" id="PF13358"/>
    </source>
</evidence>
<name>A0ABN9MFI4_9NEOB</name>
<protein>
    <recommendedName>
        <fullName evidence="2">Tc1-like transposase DDE domain-containing protein</fullName>
    </recommendedName>
</protein>
<dbReference type="InterPro" id="IPR038717">
    <property type="entry name" value="Tc1-like_DDE_dom"/>
</dbReference>
<keyword evidence="4" id="KW-1185">Reference proteome</keyword>
<organism evidence="3 4">
    <name type="scientific">Ranitomeya imitator</name>
    <name type="common">mimic poison frog</name>
    <dbReference type="NCBI Taxonomy" id="111125"/>
    <lineage>
        <taxon>Eukaryota</taxon>
        <taxon>Metazoa</taxon>
        <taxon>Chordata</taxon>
        <taxon>Craniata</taxon>
        <taxon>Vertebrata</taxon>
        <taxon>Euteleostomi</taxon>
        <taxon>Amphibia</taxon>
        <taxon>Batrachia</taxon>
        <taxon>Anura</taxon>
        <taxon>Neobatrachia</taxon>
        <taxon>Hyloidea</taxon>
        <taxon>Dendrobatidae</taxon>
        <taxon>Dendrobatinae</taxon>
        <taxon>Ranitomeya</taxon>
    </lineage>
</organism>
<evidence type="ECO:0000313" key="4">
    <source>
        <dbReference type="Proteomes" id="UP001176940"/>
    </source>
</evidence>
<dbReference type="Proteomes" id="UP001176940">
    <property type="component" value="Unassembled WGS sequence"/>
</dbReference>
<feature type="domain" description="Tc1-like transposase DDE" evidence="2">
    <location>
        <begin position="26"/>
        <end position="88"/>
    </location>
</feature>
<sequence>MKSEDYQQILQYNVGPSMRKLGLPQRSWVFQQDNDPKHTSKSTRKWFKRKHWRLLRWPAMSPDLNPIEHLWRDLKMAVWRRHPANIRDLEQFAKEERSKIPAEHCKKLIDGYRKRLVARHYPVPRVSVSLSCTPSVSVIILYPECQCHYPVPRVSVSLSCTPSVSVIILYPECQCIILYPECQCHYPVPRVSVSLSCTPVSVSLSCTPSVSVIILYPECQCPYPVPRVSVSLSCTPSVSVIILYPSVSVIILYPECQCHYPVPRCPYPVPRVSVSLSCTPSVSVIILYPECQCHYPVPRVSVSLSCTPSVSVIILYPKCQCHYPVPRKRKQKPTGNPTFMIDNRPLTETNRYTYLGLELSQSGSFKQAIESLKDKASKAFYAIRRRLYHLKAPVTHLLQVHRSTSNSACRAELGRFPLHIAIKKKALSFKAHLQSSSPSSYHHKAFLHQEASGSLPRKSTQSQSDQAINLHGLTKGEIQKMVHKVKEEYLSIWRNDINKSQKLTIYRNLQREYKLAPYLEKLENPKDRQILSRYRLSAHSLLIESGRAPTELQAPREQTLPAVPPGGRGG</sequence>
<gene>
    <name evidence="3" type="ORF">RIMI_LOCUS19898370</name>
</gene>
<dbReference type="Gene3D" id="3.30.420.10">
    <property type="entry name" value="Ribonuclease H-like superfamily/Ribonuclease H"/>
    <property type="match status" value="1"/>
</dbReference>
<feature type="region of interest" description="Disordered" evidence="1">
    <location>
        <begin position="547"/>
        <end position="570"/>
    </location>
</feature>
<evidence type="ECO:0000313" key="3">
    <source>
        <dbReference type="EMBL" id="CAJ0965038.1"/>
    </source>
</evidence>
<dbReference type="InterPro" id="IPR036397">
    <property type="entry name" value="RNaseH_sf"/>
</dbReference>
<dbReference type="Pfam" id="PF13358">
    <property type="entry name" value="DDE_3"/>
    <property type="match status" value="1"/>
</dbReference>
<accession>A0ABN9MFI4</accession>
<evidence type="ECO:0000256" key="1">
    <source>
        <dbReference type="SAM" id="MobiDB-lite"/>
    </source>
</evidence>
<comment type="caution">
    <text evidence="3">The sequence shown here is derived from an EMBL/GenBank/DDBJ whole genome shotgun (WGS) entry which is preliminary data.</text>
</comment>
<proteinExistence type="predicted"/>
<dbReference type="EMBL" id="CAUEEQ010064941">
    <property type="protein sequence ID" value="CAJ0965038.1"/>
    <property type="molecule type" value="Genomic_DNA"/>
</dbReference>
<reference evidence="3" key="1">
    <citation type="submission" date="2023-07" db="EMBL/GenBank/DDBJ databases">
        <authorList>
            <person name="Stuckert A."/>
        </authorList>
    </citation>
    <scope>NUCLEOTIDE SEQUENCE</scope>
</reference>